<evidence type="ECO:0000259" key="6">
    <source>
        <dbReference type="Pfam" id="PF02441"/>
    </source>
</evidence>
<feature type="binding site" evidence="5">
    <location>
        <position position="36"/>
    </location>
    <ligand>
        <name>FMN</name>
        <dbReference type="ChEBI" id="CHEBI:58210"/>
    </ligand>
</feature>
<evidence type="ECO:0000256" key="1">
    <source>
        <dbReference type="ARBA" id="ARBA00022602"/>
    </source>
</evidence>
<name>A0A075FY04_9EURY</name>
<dbReference type="GO" id="GO:0016829">
    <property type="term" value="F:lyase activity"/>
    <property type="evidence" value="ECO:0007669"/>
    <property type="project" value="UniProtKB-KW"/>
</dbReference>
<dbReference type="SUPFAM" id="SSF52507">
    <property type="entry name" value="Homo-oligomeric flavin-containing Cys decarboxylases, HFCD"/>
    <property type="match status" value="1"/>
</dbReference>
<keyword evidence="1 5" id="KW-0637">Prenyltransferase</keyword>
<keyword evidence="2 5" id="KW-0285">Flavoprotein</keyword>
<comment type="similarity">
    <text evidence="5">Belongs to the UbiX/PAD1 family.</text>
</comment>
<feature type="binding site" evidence="5">
    <location>
        <position position="153"/>
    </location>
    <ligand>
        <name>dimethylallyl phosphate</name>
        <dbReference type="ChEBI" id="CHEBI:88052"/>
    </ligand>
</feature>
<dbReference type="Gene3D" id="3.40.50.1950">
    <property type="entry name" value="Flavin prenyltransferase-like"/>
    <property type="match status" value="1"/>
</dbReference>
<dbReference type="InterPro" id="IPR003382">
    <property type="entry name" value="Flavoprotein"/>
</dbReference>
<comment type="catalytic activity">
    <reaction evidence="5">
        <text>dimethylallyl phosphate + FMNH2 = prenylated FMNH2 + phosphate</text>
        <dbReference type="Rhea" id="RHEA:37743"/>
        <dbReference type="ChEBI" id="CHEBI:43474"/>
        <dbReference type="ChEBI" id="CHEBI:57618"/>
        <dbReference type="ChEBI" id="CHEBI:87467"/>
        <dbReference type="ChEBI" id="CHEBI:88052"/>
        <dbReference type="EC" id="2.5.1.129"/>
    </reaction>
</comment>
<feature type="domain" description="Flavoprotein" evidence="6">
    <location>
        <begin position="5"/>
        <end position="173"/>
    </location>
</feature>
<evidence type="ECO:0000313" key="7">
    <source>
        <dbReference type="EMBL" id="AIE96700.1"/>
    </source>
</evidence>
<feature type="binding site" evidence="5">
    <location>
        <position position="123"/>
    </location>
    <ligand>
        <name>FMN</name>
        <dbReference type="ChEBI" id="CHEBI:58210"/>
    </ligand>
</feature>
<dbReference type="EMBL" id="KF900486">
    <property type="protein sequence ID" value="AIE96700.1"/>
    <property type="molecule type" value="Genomic_DNA"/>
</dbReference>
<dbReference type="AlphaFoldDB" id="A0A075FY04"/>
<evidence type="ECO:0000256" key="3">
    <source>
        <dbReference type="ARBA" id="ARBA00022643"/>
    </source>
</evidence>
<gene>
    <name evidence="5 7" type="primary">ubiX</name>
</gene>
<keyword evidence="3 5" id="KW-0288">FMN</keyword>
<organism evidence="7">
    <name type="scientific">uncultured marine group II/III euryarchaeote AD1000_86_F07</name>
    <dbReference type="NCBI Taxonomy" id="1457816"/>
    <lineage>
        <taxon>Archaea</taxon>
        <taxon>Methanobacteriati</taxon>
        <taxon>Methanobacteriota</taxon>
        <taxon>environmental samples</taxon>
    </lineage>
</organism>
<dbReference type="EC" id="2.5.1.129" evidence="5"/>
<keyword evidence="7" id="KW-0456">Lyase</keyword>
<feature type="binding site" evidence="5">
    <location>
        <position position="169"/>
    </location>
    <ligand>
        <name>dimethylallyl phosphate</name>
        <dbReference type="ChEBI" id="CHEBI:88052"/>
    </ligand>
</feature>
<dbReference type="NCBIfam" id="TIGR00421">
    <property type="entry name" value="ubiX_pad"/>
    <property type="match status" value="1"/>
</dbReference>
<dbReference type="GO" id="GO:0106141">
    <property type="term" value="F:flavin prenyltransferase activity"/>
    <property type="evidence" value="ECO:0007669"/>
    <property type="project" value="UniProtKB-EC"/>
</dbReference>
<dbReference type="InterPro" id="IPR004507">
    <property type="entry name" value="UbiX-like"/>
</dbReference>
<dbReference type="InterPro" id="IPR036551">
    <property type="entry name" value="Flavin_trans-like"/>
</dbReference>
<reference evidence="7" key="1">
    <citation type="journal article" date="2014" name="Genome Biol. Evol.">
        <title>Pangenome evidence for extensive interdomain horizontal transfer affecting lineage core and shell genes in uncultured planktonic thaumarchaeota and euryarchaeota.</title>
        <authorList>
            <person name="Deschamps P."/>
            <person name="Zivanovic Y."/>
            <person name="Moreira D."/>
            <person name="Rodriguez-Valera F."/>
            <person name="Lopez-Garcia P."/>
        </authorList>
    </citation>
    <scope>NUCLEOTIDE SEQUENCE</scope>
</reference>
<comment type="function">
    <text evidence="5">Flavin prenyltransferase that catalyzes the synthesis of the prenylated FMN cofactor (prenyl-FMN) for 4-hydroxy-3-polyprenylbenzoic acid decarboxylase UbiD. The prenyltransferase is metal-independent and links a dimethylallyl moiety from dimethylallyl monophosphate (DMAP) to the flavin N5 and C6 atoms of FMN.</text>
</comment>
<evidence type="ECO:0000256" key="2">
    <source>
        <dbReference type="ARBA" id="ARBA00022630"/>
    </source>
</evidence>
<accession>A0A075FY04</accession>
<sequence length="192" mass="20216">MPEAVVAITGASGAQYGVRLLDQLVNAGWSVNLIVTSAGAINLDLECGITPEELAGHDSVTLEDNGNLAARAASGSARFDAYVFCPASGTTIGKIAAGISDNLATRSALVALKERRKVIVVPREAPVSTPHLEAMTKMSSWGVVVLPASPGFYHSPTTIEELVDFVVARILDQMDVDHSLSKRWTGEEIGSQ</sequence>
<keyword evidence="4 5" id="KW-0808">Transferase</keyword>
<comment type="caution">
    <text evidence="5">Lacks conserved residue(s) required for the propagation of feature annotation.</text>
</comment>
<protein>
    <recommendedName>
        <fullName evidence="5">Flavin prenyltransferase UbiX</fullName>
        <ecNumber evidence="5">2.5.1.129</ecNumber>
    </recommendedName>
</protein>
<evidence type="ECO:0000256" key="5">
    <source>
        <dbReference type="HAMAP-Rule" id="MF_01984"/>
    </source>
</evidence>
<evidence type="ECO:0000256" key="4">
    <source>
        <dbReference type="ARBA" id="ARBA00022679"/>
    </source>
</evidence>
<dbReference type="Pfam" id="PF02441">
    <property type="entry name" value="Flavoprotein"/>
    <property type="match status" value="1"/>
</dbReference>
<dbReference type="HAMAP" id="MF_01984">
    <property type="entry name" value="ubiX_pad"/>
    <property type="match status" value="1"/>
</dbReference>
<proteinExistence type="inferred from homology"/>
<feature type="binding site" evidence="5">
    <location>
        <begin position="10"/>
        <end position="12"/>
    </location>
    <ligand>
        <name>FMN</name>
        <dbReference type="ChEBI" id="CHEBI:58210"/>
    </ligand>
</feature>
<feature type="binding site" evidence="5">
    <location>
        <begin position="88"/>
        <end position="91"/>
    </location>
    <ligand>
        <name>FMN</name>
        <dbReference type="ChEBI" id="CHEBI:58210"/>
    </ligand>
</feature>